<dbReference type="AlphaFoldDB" id="A0A1A3KYH8"/>
<reference evidence="4 5" key="1">
    <citation type="submission" date="2016-06" db="EMBL/GenBank/DDBJ databases">
        <authorList>
            <person name="Kjaerup R.B."/>
            <person name="Dalgaard T.S."/>
            <person name="Juul-Madsen H.R."/>
        </authorList>
    </citation>
    <scope>NUCLEOTIDE SEQUENCE [LARGE SCALE GENOMIC DNA]</scope>
    <source>
        <strain evidence="4 5">1276495.2</strain>
    </source>
</reference>
<accession>A0A1A3KYH8</accession>
<name>A0A1A3KYH8_MYCAS</name>
<evidence type="ECO:0000313" key="4">
    <source>
        <dbReference type="EMBL" id="OBJ89494.1"/>
    </source>
</evidence>
<dbReference type="Pfam" id="PF00823">
    <property type="entry name" value="PPE"/>
    <property type="match status" value="1"/>
</dbReference>
<dbReference type="PANTHER" id="PTHR46766:SF1">
    <property type="entry name" value="GLUTAMINE-RICH PROTEIN 2"/>
    <property type="match status" value="1"/>
</dbReference>
<evidence type="ECO:0000259" key="3">
    <source>
        <dbReference type="Pfam" id="PF12484"/>
    </source>
</evidence>
<dbReference type="RefSeq" id="WP_081283175.1">
    <property type="nucleotide sequence ID" value="NZ_LZLM01000018.1"/>
</dbReference>
<dbReference type="EMBL" id="LZLM01000018">
    <property type="protein sequence ID" value="OBJ89494.1"/>
    <property type="molecule type" value="Genomic_DNA"/>
</dbReference>
<evidence type="ECO:0000256" key="1">
    <source>
        <dbReference type="ARBA" id="ARBA00010652"/>
    </source>
</evidence>
<dbReference type="Pfam" id="PF12484">
    <property type="entry name" value="PPE-SVP"/>
    <property type="match status" value="1"/>
</dbReference>
<dbReference type="InterPro" id="IPR038332">
    <property type="entry name" value="PPE_sf"/>
</dbReference>
<dbReference type="InterPro" id="IPR000030">
    <property type="entry name" value="PPE_dom"/>
</dbReference>
<gene>
    <name evidence="4" type="ORF">A5640_27435</name>
</gene>
<evidence type="ECO:0000313" key="5">
    <source>
        <dbReference type="Proteomes" id="UP000093925"/>
    </source>
</evidence>
<feature type="domain" description="PPE family C-terminal" evidence="3">
    <location>
        <begin position="338"/>
        <end position="419"/>
    </location>
</feature>
<comment type="caution">
    <text evidence="4">The sequence shown here is derived from an EMBL/GenBank/DDBJ whole genome shotgun (WGS) entry which is preliminary data.</text>
</comment>
<evidence type="ECO:0000259" key="2">
    <source>
        <dbReference type="Pfam" id="PF00823"/>
    </source>
</evidence>
<dbReference type="FunFam" id="1.20.1260.20:FF:000001">
    <property type="entry name" value="PPE family protein PPE41"/>
    <property type="match status" value="1"/>
</dbReference>
<feature type="domain" description="PPE" evidence="2">
    <location>
        <begin position="2"/>
        <end position="165"/>
    </location>
</feature>
<dbReference type="SUPFAM" id="SSF140459">
    <property type="entry name" value="PE/PPE dimer-like"/>
    <property type="match status" value="1"/>
</dbReference>
<organism evidence="4 5">
    <name type="scientific">Mycobacterium asiaticum</name>
    <dbReference type="NCBI Taxonomy" id="1790"/>
    <lineage>
        <taxon>Bacteria</taxon>
        <taxon>Bacillati</taxon>
        <taxon>Actinomycetota</taxon>
        <taxon>Actinomycetes</taxon>
        <taxon>Mycobacteriales</taxon>
        <taxon>Mycobacteriaceae</taxon>
        <taxon>Mycobacterium</taxon>
    </lineage>
</organism>
<dbReference type="InterPro" id="IPR022171">
    <property type="entry name" value="PPE_C"/>
</dbReference>
<comment type="similarity">
    <text evidence="1">Belongs to the mycobacterial PPE family.</text>
</comment>
<dbReference type="Proteomes" id="UP000093925">
    <property type="component" value="Unassembled WGS sequence"/>
</dbReference>
<evidence type="ECO:0008006" key="6">
    <source>
        <dbReference type="Google" id="ProtNLM"/>
    </source>
</evidence>
<sequence length="423" mass="41675">MDFGALPPEVNSLRMYTGPGSAPLLAAVAAWDRLAAELHATAAGYDTVISVLTGDGWLGPASESMLSAITPYLTWMSLTGVKAEEAASQAAAAAGAYEAAYAMTVPPATVAANRAQLQMLVATNLLGQNTPAIAANEAAYGEMWAQDAAAMYGYATSSAAASTLTPFTQPAQVTDPAGQAAQAGAVTQAVGSATGTVAQSQLPQLMSSVPATLQGLSAPAATAEAFPGADLLANILNFLDGNDGNPYGIFLNSSLVNGFVSAGYISPAIVAPAVFAGLADINAVALGAEEGAGVPPMGSGSGNPSWIPGASPASPTNIPPLMDVAEASFATGGGGVRAGVNQSAVVGRLSVPQTWTAATSVVNHAGAATAGGGWTSTAVAPAAASGVPGFPGMPAPGMYGHSFGNPPRYGFRPTIMGRPPAAG</sequence>
<dbReference type="GO" id="GO:0052572">
    <property type="term" value="P:response to host immune response"/>
    <property type="evidence" value="ECO:0007669"/>
    <property type="project" value="TreeGrafter"/>
</dbReference>
<dbReference type="PANTHER" id="PTHR46766">
    <property type="entry name" value="GLUTAMINE-RICH PROTEIN 2"/>
    <property type="match status" value="1"/>
</dbReference>
<proteinExistence type="inferred from homology"/>
<protein>
    <recommendedName>
        <fullName evidence="6">PPE family protein</fullName>
    </recommendedName>
</protein>
<dbReference type="Gene3D" id="1.20.1260.20">
    <property type="entry name" value="PPE superfamily"/>
    <property type="match status" value="1"/>
</dbReference>